<dbReference type="EMBL" id="MRZV01001520">
    <property type="protein sequence ID" value="PIK37325.1"/>
    <property type="molecule type" value="Genomic_DNA"/>
</dbReference>
<dbReference type="InterPro" id="IPR051061">
    <property type="entry name" value="Zinc_finger_trans_reg"/>
</dbReference>
<evidence type="ECO:0000256" key="5">
    <source>
        <dbReference type="ARBA" id="ARBA00022833"/>
    </source>
</evidence>
<evidence type="ECO:0000256" key="6">
    <source>
        <dbReference type="ARBA" id="ARBA00022884"/>
    </source>
</evidence>
<dbReference type="PROSITE" id="PS00028">
    <property type="entry name" value="ZINC_FINGER_C2H2_1"/>
    <property type="match status" value="6"/>
</dbReference>
<proteinExistence type="predicted"/>
<dbReference type="SMART" id="SM00355">
    <property type="entry name" value="ZnF_C2H2"/>
    <property type="match status" value="7"/>
</dbReference>
<keyword evidence="4 8" id="KW-0863">Zinc-finger</keyword>
<dbReference type="FunFam" id="3.30.160.60:FF:001102">
    <property type="entry name" value="Transcription factor IIIA"/>
    <property type="match status" value="2"/>
</dbReference>
<dbReference type="InterPro" id="IPR036236">
    <property type="entry name" value="Znf_C2H2_sf"/>
</dbReference>
<accession>A0A2G8JNP9</accession>
<evidence type="ECO:0000256" key="8">
    <source>
        <dbReference type="PROSITE-ProRule" id="PRU00042"/>
    </source>
</evidence>
<reference evidence="11 12" key="1">
    <citation type="journal article" date="2017" name="PLoS Biol.">
        <title>The sea cucumber genome provides insights into morphological evolution and visceral regeneration.</title>
        <authorList>
            <person name="Zhang X."/>
            <person name="Sun L."/>
            <person name="Yuan J."/>
            <person name="Sun Y."/>
            <person name="Gao Y."/>
            <person name="Zhang L."/>
            <person name="Li S."/>
            <person name="Dai H."/>
            <person name="Hamel J.F."/>
            <person name="Liu C."/>
            <person name="Yu Y."/>
            <person name="Liu S."/>
            <person name="Lin W."/>
            <person name="Guo K."/>
            <person name="Jin S."/>
            <person name="Xu P."/>
            <person name="Storey K.B."/>
            <person name="Huan P."/>
            <person name="Zhang T."/>
            <person name="Zhou Y."/>
            <person name="Zhang J."/>
            <person name="Lin C."/>
            <person name="Li X."/>
            <person name="Xing L."/>
            <person name="Huo D."/>
            <person name="Sun M."/>
            <person name="Wang L."/>
            <person name="Mercier A."/>
            <person name="Li F."/>
            <person name="Yang H."/>
            <person name="Xiang J."/>
        </authorList>
    </citation>
    <scope>NUCLEOTIDE SEQUENCE [LARGE SCALE GENOMIC DNA]</scope>
    <source>
        <strain evidence="11">Shaxun</strain>
        <tissue evidence="11">Muscle</tissue>
    </source>
</reference>
<evidence type="ECO:0000256" key="1">
    <source>
        <dbReference type="ARBA" id="ARBA00004123"/>
    </source>
</evidence>
<evidence type="ECO:0000256" key="3">
    <source>
        <dbReference type="ARBA" id="ARBA00022737"/>
    </source>
</evidence>
<dbReference type="PANTHER" id="PTHR46179:SF20">
    <property type="entry name" value="TRANSCRIPTION FACTOR 3A PROTEIN-RELATED"/>
    <property type="match status" value="1"/>
</dbReference>
<dbReference type="Pfam" id="PF00096">
    <property type="entry name" value="zf-C2H2"/>
    <property type="match status" value="1"/>
</dbReference>
<keyword evidence="7" id="KW-0539">Nucleus</keyword>
<evidence type="ECO:0000256" key="2">
    <source>
        <dbReference type="ARBA" id="ARBA00022723"/>
    </source>
</evidence>
<keyword evidence="12" id="KW-1185">Reference proteome</keyword>
<dbReference type="AlphaFoldDB" id="A0A2G8JNP9"/>
<keyword evidence="5" id="KW-0862">Zinc</keyword>
<feature type="domain" description="C2H2-type" evidence="10">
    <location>
        <begin position="150"/>
        <end position="181"/>
    </location>
</feature>
<organism evidence="11 12">
    <name type="scientific">Stichopus japonicus</name>
    <name type="common">Sea cucumber</name>
    <dbReference type="NCBI Taxonomy" id="307972"/>
    <lineage>
        <taxon>Eukaryota</taxon>
        <taxon>Metazoa</taxon>
        <taxon>Echinodermata</taxon>
        <taxon>Eleutherozoa</taxon>
        <taxon>Echinozoa</taxon>
        <taxon>Holothuroidea</taxon>
        <taxon>Aspidochirotacea</taxon>
        <taxon>Aspidochirotida</taxon>
        <taxon>Stichopodidae</taxon>
        <taxon>Apostichopus</taxon>
    </lineage>
</organism>
<feature type="domain" description="C2H2-type" evidence="10">
    <location>
        <begin position="182"/>
        <end position="206"/>
    </location>
</feature>
<dbReference type="InterPro" id="IPR013087">
    <property type="entry name" value="Znf_C2H2_type"/>
</dbReference>
<evidence type="ECO:0000313" key="12">
    <source>
        <dbReference type="Proteomes" id="UP000230750"/>
    </source>
</evidence>
<evidence type="ECO:0000256" key="4">
    <source>
        <dbReference type="ARBA" id="ARBA00022771"/>
    </source>
</evidence>
<dbReference type="Proteomes" id="UP000230750">
    <property type="component" value="Unassembled WGS sequence"/>
</dbReference>
<dbReference type="OrthoDB" id="2687452at2759"/>
<name>A0A2G8JNP9_STIJA</name>
<dbReference type="Gene3D" id="3.30.160.60">
    <property type="entry name" value="Classic Zinc Finger"/>
    <property type="match status" value="6"/>
</dbReference>
<dbReference type="PANTHER" id="PTHR46179">
    <property type="entry name" value="ZINC FINGER PROTEIN"/>
    <property type="match status" value="1"/>
</dbReference>
<gene>
    <name evidence="11" type="ORF">BSL78_25850</name>
</gene>
<feature type="region of interest" description="Disordered" evidence="9">
    <location>
        <begin position="210"/>
        <end position="245"/>
    </location>
</feature>
<feature type="domain" description="C2H2-type" evidence="10">
    <location>
        <begin position="34"/>
        <end position="64"/>
    </location>
</feature>
<feature type="domain" description="C2H2-type" evidence="10">
    <location>
        <begin position="64"/>
        <end position="93"/>
    </location>
</feature>
<dbReference type="SUPFAM" id="SSF57667">
    <property type="entry name" value="beta-beta-alpha zinc fingers"/>
    <property type="match status" value="4"/>
</dbReference>
<sequence length="484" mass="54445">MKPFACTVEDCYKSFSRKSHLQRHMKSHSASKDFECQEEGCTMQFAANESLKRHVKRVHQERQFKCTWPDCGKAFKKHHQLKYHTCQHSGTLPHMCDYEGCGRAFPVPSKLKAHKKTHEGYTCEVPGCETLVFKWSQMRKHKAEIHNRNFPCEKCGKVFKTNSKVAYLQQHVNNYHQGARPFACSHEGCVKTFANKVSLVKHKVVHEPGYCKPPSNPKRKRSLASRLSGFPDAATRRRPAANLGPSANVLEETVLDTTPNTELDNLLGNDSGKTTLKSSGFEKSSLSKDNSCDSVEDKSSIPNSNSRDSCEITSCCTRDSKHQTKDKVSDKTPDSERMAVEMRDHINICQPSGSMQTEVIKVVTELEADTNHVWDVISQTAVKFLEQNGSARDEINCNVIVPWESDRSEGTGRKEVDSSFDSGLMQMEVTTSDESLCNSSVDQSSPDWNFGVTVVRVTEEPGSRAACVKLSKPEEEVDDVKRWR</sequence>
<dbReference type="GO" id="GO:0008270">
    <property type="term" value="F:zinc ion binding"/>
    <property type="evidence" value="ECO:0007669"/>
    <property type="project" value="UniProtKB-KW"/>
</dbReference>
<keyword evidence="3" id="KW-0677">Repeat</keyword>
<dbReference type="PROSITE" id="PS50157">
    <property type="entry name" value="ZINC_FINGER_C2H2_2"/>
    <property type="match status" value="6"/>
</dbReference>
<evidence type="ECO:0000313" key="11">
    <source>
        <dbReference type="EMBL" id="PIK37325.1"/>
    </source>
</evidence>
<dbReference type="STRING" id="307972.A0A2G8JNP9"/>
<dbReference type="Pfam" id="PF22110">
    <property type="entry name" value="TFIIIA_zf-C2H2"/>
    <property type="match status" value="1"/>
</dbReference>
<feature type="compositionally biased region" description="Polar residues" evidence="9">
    <location>
        <begin position="271"/>
        <end position="293"/>
    </location>
</feature>
<keyword evidence="2" id="KW-0479">Metal-binding</keyword>
<comment type="caution">
    <text evidence="11">The sequence shown here is derived from an EMBL/GenBank/DDBJ whole genome shotgun (WGS) entry which is preliminary data.</text>
</comment>
<feature type="domain" description="C2H2-type" evidence="10">
    <location>
        <begin position="4"/>
        <end position="33"/>
    </location>
</feature>
<evidence type="ECO:0000256" key="7">
    <source>
        <dbReference type="ARBA" id="ARBA00023242"/>
    </source>
</evidence>
<dbReference type="GO" id="GO:0003723">
    <property type="term" value="F:RNA binding"/>
    <property type="evidence" value="ECO:0007669"/>
    <property type="project" value="UniProtKB-KW"/>
</dbReference>
<comment type="subcellular location">
    <subcellularLocation>
        <location evidence="1">Nucleus</location>
    </subcellularLocation>
</comment>
<dbReference type="InterPro" id="IPR054599">
    <property type="entry name" value="TFIIIA_Zfn-C2H2"/>
</dbReference>
<feature type="domain" description="C2H2-type" evidence="10">
    <location>
        <begin position="94"/>
        <end position="120"/>
    </location>
</feature>
<protein>
    <submittedName>
        <fullName evidence="11">Putative transcription factor IIIA</fullName>
    </submittedName>
</protein>
<keyword evidence="6" id="KW-0694">RNA-binding</keyword>
<evidence type="ECO:0000259" key="10">
    <source>
        <dbReference type="PROSITE" id="PS50157"/>
    </source>
</evidence>
<evidence type="ECO:0000256" key="9">
    <source>
        <dbReference type="SAM" id="MobiDB-lite"/>
    </source>
</evidence>
<dbReference type="GO" id="GO:0005634">
    <property type="term" value="C:nucleus"/>
    <property type="evidence" value="ECO:0007669"/>
    <property type="project" value="UniProtKB-SubCell"/>
</dbReference>
<feature type="region of interest" description="Disordered" evidence="9">
    <location>
        <begin position="260"/>
        <end position="308"/>
    </location>
</feature>